<keyword evidence="1" id="KW-1133">Transmembrane helix</keyword>
<protein>
    <submittedName>
        <fullName evidence="2">Uncharacterized protein</fullName>
    </submittedName>
</protein>
<keyword evidence="1" id="KW-0812">Transmembrane</keyword>
<proteinExistence type="predicted"/>
<dbReference type="RefSeq" id="WP_180910238.1">
    <property type="nucleotide sequence ID" value="NZ_CAIJDP010000084.1"/>
</dbReference>
<feature type="transmembrane region" description="Helical" evidence="1">
    <location>
        <begin position="6"/>
        <end position="25"/>
    </location>
</feature>
<sequence>MEIKKIIIFFSLFFIAVFSFVYISARKKNRNNYEFVITRFNEGPNSITFSNNDNEFTLQRFYPYVKDIEKEDSLVKKPFSKKIYIYRKNKKDGKYFLMFTLNNSGTFPIDWL</sequence>
<comment type="caution">
    <text evidence="2">The sequence shown here is derived from an EMBL/GenBank/DDBJ whole genome shotgun (WGS) entry which is preliminary data.</text>
</comment>
<dbReference type="EMBL" id="CAIJDP010000084">
    <property type="protein sequence ID" value="CAD0007932.1"/>
    <property type="molecule type" value="Genomic_DNA"/>
</dbReference>
<evidence type="ECO:0000256" key="1">
    <source>
        <dbReference type="SAM" id="Phobius"/>
    </source>
</evidence>
<dbReference type="Proteomes" id="UP000530060">
    <property type="component" value="Unassembled WGS sequence"/>
</dbReference>
<name>A0A6V6ZAH0_9FLAO</name>
<evidence type="ECO:0000313" key="3">
    <source>
        <dbReference type="Proteomes" id="UP000530060"/>
    </source>
</evidence>
<reference evidence="2 3" key="1">
    <citation type="submission" date="2020-06" db="EMBL/GenBank/DDBJ databases">
        <authorList>
            <person name="Criscuolo A."/>
        </authorList>
    </citation>
    <scope>NUCLEOTIDE SEQUENCE [LARGE SCALE GENOMIC DNA]</scope>
    <source>
        <strain evidence="3">CIP 111411</strain>
    </source>
</reference>
<organism evidence="2 3">
    <name type="scientific">Flavobacterium salmonis</name>
    <dbReference type="NCBI Taxonomy" id="2654844"/>
    <lineage>
        <taxon>Bacteria</taxon>
        <taxon>Pseudomonadati</taxon>
        <taxon>Bacteroidota</taxon>
        <taxon>Flavobacteriia</taxon>
        <taxon>Flavobacteriales</taxon>
        <taxon>Flavobacteriaceae</taxon>
        <taxon>Flavobacterium</taxon>
    </lineage>
</organism>
<keyword evidence="1" id="KW-0472">Membrane</keyword>
<dbReference type="AlphaFoldDB" id="A0A6V6ZAH0"/>
<evidence type="ECO:0000313" key="2">
    <source>
        <dbReference type="EMBL" id="CAD0007932.1"/>
    </source>
</evidence>
<gene>
    <name evidence="2" type="ORF">FLAT13_04126</name>
</gene>
<accession>A0A6V6ZAH0</accession>
<keyword evidence="3" id="KW-1185">Reference proteome</keyword>